<dbReference type="STRING" id="671987.R0JYL4"/>
<reference evidence="1 2" key="1">
    <citation type="journal article" date="2012" name="PLoS Pathog.">
        <title>Diverse lifestyles and strategies of plant pathogenesis encoded in the genomes of eighteen Dothideomycetes fungi.</title>
        <authorList>
            <person name="Ohm R.A."/>
            <person name="Feau N."/>
            <person name="Henrissat B."/>
            <person name="Schoch C.L."/>
            <person name="Horwitz B.A."/>
            <person name="Barry K.W."/>
            <person name="Condon B.J."/>
            <person name="Copeland A.C."/>
            <person name="Dhillon B."/>
            <person name="Glaser F."/>
            <person name="Hesse C.N."/>
            <person name="Kosti I."/>
            <person name="LaButti K."/>
            <person name="Lindquist E.A."/>
            <person name="Lucas S."/>
            <person name="Salamov A.A."/>
            <person name="Bradshaw R.E."/>
            <person name="Ciuffetti L."/>
            <person name="Hamelin R.C."/>
            <person name="Kema G.H.J."/>
            <person name="Lawrence C."/>
            <person name="Scott J.A."/>
            <person name="Spatafora J.W."/>
            <person name="Turgeon B.G."/>
            <person name="de Wit P.J.G.M."/>
            <person name="Zhong S."/>
            <person name="Goodwin S.B."/>
            <person name="Grigoriev I.V."/>
        </authorList>
    </citation>
    <scope>NUCLEOTIDE SEQUENCE [LARGE SCALE GENOMIC DNA]</scope>
    <source>
        <strain evidence="2">28A</strain>
    </source>
</reference>
<dbReference type="AlphaFoldDB" id="R0JYL4"/>
<accession>R0JYL4</accession>
<evidence type="ECO:0000313" key="2">
    <source>
        <dbReference type="Proteomes" id="UP000016935"/>
    </source>
</evidence>
<dbReference type="EMBL" id="KB908626">
    <property type="protein sequence ID" value="EOA85993.1"/>
    <property type="molecule type" value="Genomic_DNA"/>
</dbReference>
<organism evidence="1 2">
    <name type="scientific">Exserohilum turcicum (strain 28A)</name>
    <name type="common">Northern leaf blight fungus</name>
    <name type="synonym">Setosphaeria turcica</name>
    <dbReference type="NCBI Taxonomy" id="671987"/>
    <lineage>
        <taxon>Eukaryota</taxon>
        <taxon>Fungi</taxon>
        <taxon>Dikarya</taxon>
        <taxon>Ascomycota</taxon>
        <taxon>Pezizomycotina</taxon>
        <taxon>Dothideomycetes</taxon>
        <taxon>Pleosporomycetidae</taxon>
        <taxon>Pleosporales</taxon>
        <taxon>Pleosporineae</taxon>
        <taxon>Pleosporaceae</taxon>
        <taxon>Exserohilum</taxon>
    </lineage>
</organism>
<name>R0JYL4_EXST2</name>
<dbReference type="SUPFAM" id="SSF53474">
    <property type="entry name" value="alpha/beta-Hydrolases"/>
    <property type="match status" value="1"/>
</dbReference>
<evidence type="ECO:0000313" key="1">
    <source>
        <dbReference type="EMBL" id="EOA85993.1"/>
    </source>
</evidence>
<dbReference type="Gene3D" id="3.40.50.1820">
    <property type="entry name" value="alpha/beta hydrolase"/>
    <property type="match status" value="1"/>
</dbReference>
<dbReference type="Proteomes" id="UP000016935">
    <property type="component" value="Unassembled WGS sequence"/>
</dbReference>
<protein>
    <submittedName>
        <fullName evidence="1">Uncharacterized protein</fullName>
    </submittedName>
</protein>
<proteinExistence type="predicted"/>
<dbReference type="InterPro" id="IPR029058">
    <property type="entry name" value="AB_hydrolase_fold"/>
</dbReference>
<dbReference type="GeneID" id="19403294"/>
<keyword evidence="2" id="KW-1185">Reference proteome</keyword>
<gene>
    <name evidence="1" type="ORF">SETTUDRAFT_28927</name>
</gene>
<reference evidence="1 2" key="2">
    <citation type="journal article" date="2013" name="PLoS Genet.">
        <title>Comparative genome structure, secondary metabolite, and effector coding capacity across Cochliobolus pathogens.</title>
        <authorList>
            <person name="Condon B.J."/>
            <person name="Leng Y."/>
            <person name="Wu D."/>
            <person name="Bushley K.E."/>
            <person name="Ohm R.A."/>
            <person name="Otillar R."/>
            <person name="Martin J."/>
            <person name="Schackwitz W."/>
            <person name="Grimwood J."/>
            <person name="MohdZainudin N."/>
            <person name="Xue C."/>
            <person name="Wang R."/>
            <person name="Manning V.A."/>
            <person name="Dhillon B."/>
            <person name="Tu Z.J."/>
            <person name="Steffenson B.J."/>
            <person name="Salamov A."/>
            <person name="Sun H."/>
            <person name="Lowry S."/>
            <person name="LaButti K."/>
            <person name="Han J."/>
            <person name="Copeland A."/>
            <person name="Lindquist E."/>
            <person name="Barry K."/>
            <person name="Schmutz J."/>
            <person name="Baker S.E."/>
            <person name="Ciuffetti L.M."/>
            <person name="Grigoriev I.V."/>
            <person name="Zhong S."/>
            <person name="Turgeon B.G."/>
        </authorList>
    </citation>
    <scope>NUCLEOTIDE SEQUENCE [LARGE SCALE GENOMIC DNA]</scope>
    <source>
        <strain evidence="2">28A</strain>
    </source>
</reference>
<dbReference type="OrthoDB" id="8119704at2759"/>
<dbReference type="HOGENOM" id="CLU_1687783_0_0_1"/>
<sequence length="156" mass="17331">MYDYSDARDLTLFVNGSPYAYRNFGKLAKHVVIVLACHRSTMDQIPTDFRAWADNCAVFIEALNIWADDLFGTSVSGFTSQIVTLNHPHLVRRLILAGTAPTIGLGVVAYEPKIVEALRLVDSAVTLEEVGNVFVRIALSLSNEKHTLGRAWLQRL</sequence>
<dbReference type="RefSeq" id="XP_008026392.1">
    <property type="nucleotide sequence ID" value="XM_008028201.1"/>
</dbReference>